<dbReference type="PANTHER" id="PTHR46825:SF7">
    <property type="entry name" value="D-ALANYL-D-ALANINE CARBOXYPEPTIDASE"/>
    <property type="match status" value="1"/>
</dbReference>
<evidence type="ECO:0000259" key="1">
    <source>
        <dbReference type="Pfam" id="PF00144"/>
    </source>
</evidence>
<protein>
    <submittedName>
        <fullName evidence="2">Beta-lactamase family protein</fullName>
    </submittedName>
</protein>
<sequence length="344" mass="37214">MTAGTLRRATAAGWEERVRAAVRSLDGPDVVVAVSRDGERLVHSGGHGPARHADRERLRYEIGSASKTYTVLLLAALAHAGRVGAHDPVTAHLPPLRPDPHRDAITLTHLATHTSGLPRLPHDAEFLRRAVPAWRTNPYADYGTGHLLDAFARARVRHRPGSRWWYSNFGGALLGQALARTTATSYADLLTDHVLGPLGLGNTGLHPGTSGRDAVGHRRDGTTPVPPLVMRGFAPAGAVRATPHDLLTFLEAHVAPERTPLTAALREVTRPVLRRGLRPRQTHTLTWFRDGEVFYHPGATPGLEAFLGFHRATRTAVAVLAARSWSRRSSLGLTGYALLTEADG</sequence>
<reference evidence="2" key="1">
    <citation type="submission" date="2020-09" db="EMBL/GenBank/DDBJ databases">
        <title>Secondary metabolite and genome analysis of marine Streptomyces chumphonensis KK1-2T.</title>
        <authorList>
            <person name="Phongsopitanun W."/>
            <person name="Kanchanasin P."/>
            <person name="Pittayakhajonwut P."/>
            <person name="Suwanborirux K."/>
            <person name="Tanasupawat S."/>
        </authorList>
    </citation>
    <scope>NUCLEOTIDE SEQUENCE</scope>
    <source>
        <strain evidence="2">KK1-2</strain>
    </source>
</reference>
<dbReference type="InterPro" id="IPR050491">
    <property type="entry name" value="AmpC-like"/>
</dbReference>
<dbReference type="EMBL" id="JACXYU010000007">
    <property type="protein sequence ID" value="MBD3932969.1"/>
    <property type="molecule type" value="Genomic_DNA"/>
</dbReference>
<name>A0A927IDS7_9ACTN</name>
<dbReference type="InterPro" id="IPR012338">
    <property type="entry name" value="Beta-lactam/transpept-like"/>
</dbReference>
<dbReference type="PANTHER" id="PTHR46825">
    <property type="entry name" value="D-ALANYL-D-ALANINE-CARBOXYPEPTIDASE/ENDOPEPTIDASE AMPH"/>
    <property type="match status" value="1"/>
</dbReference>
<dbReference type="AlphaFoldDB" id="A0A927IDS7"/>
<gene>
    <name evidence="2" type="ORF">IF129_15595</name>
</gene>
<evidence type="ECO:0000313" key="2">
    <source>
        <dbReference type="EMBL" id="MBD3932969.1"/>
    </source>
</evidence>
<feature type="domain" description="Beta-lactamase-related" evidence="1">
    <location>
        <begin position="19"/>
        <end position="324"/>
    </location>
</feature>
<dbReference type="RefSeq" id="WP_191210260.1">
    <property type="nucleotide sequence ID" value="NZ_BAABKL010000050.1"/>
</dbReference>
<dbReference type="Gene3D" id="3.40.710.10">
    <property type="entry name" value="DD-peptidase/beta-lactamase superfamily"/>
    <property type="match status" value="1"/>
</dbReference>
<proteinExistence type="predicted"/>
<keyword evidence="3" id="KW-1185">Reference proteome</keyword>
<accession>A0A927IDS7</accession>
<dbReference type="Proteomes" id="UP000632289">
    <property type="component" value="Unassembled WGS sequence"/>
</dbReference>
<dbReference type="InterPro" id="IPR001466">
    <property type="entry name" value="Beta-lactam-related"/>
</dbReference>
<organism evidence="2 3">
    <name type="scientific">Streptomyces chumphonensis</name>
    <dbReference type="NCBI Taxonomy" id="1214925"/>
    <lineage>
        <taxon>Bacteria</taxon>
        <taxon>Bacillati</taxon>
        <taxon>Actinomycetota</taxon>
        <taxon>Actinomycetes</taxon>
        <taxon>Kitasatosporales</taxon>
        <taxon>Streptomycetaceae</taxon>
        <taxon>Streptomyces</taxon>
    </lineage>
</organism>
<dbReference type="Pfam" id="PF00144">
    <property type="entry name" value="Beta-lactamase"/>
    <property type="match status" value="1"/>
</dbReference>
<evidence type="ECO:0000313" key="3">
    <source>
        <dbReference type="Proteomes" id="UP000632289"/>
    </source>
</evidence>
<dbReference type="SUPFAM" id="SSF56601">
    <property type="entry name" value="beta-lactamase/transpeptidase-like"/>
    <property type="match status" value="1"/>
</dbReference>
<comment type="caution">
    <text evidence="2">The sequence shown here is derived from an EMBL/GenBank/DDBJ whole genome shotgun (WGS) entry which is preliminary data.</text>
</comment>